<gene>
    <name evidence="1" type="ORF">UFOVP813_19</name>
</gene>
<reference evidence="1" key="1">
    <citation type="submission" date="2020-04" db="EMBL/GenBank/DDBJ databases">
        <authorList>
            <person name="Chiriac C."/>
            <person name="Salcher M."/>
            <person name="Ghai R."/>
            <person name="Kavagutti S V."/>
        </authorList>
    </citation>
    <scope>NUCLEOTIDE SEQUENCE</scope>
</reference>
<accession>A0A6J5P2J0</accession>
<name>A0A6J5P2J0_9CAUD</name>
<sequence length="213" mass="22960">MSTSTGDGGNPYSVAIVAMGPSRADYINDCVAASSRYAVADETWAINAMGGVIQHDRLICMDALPYFAKAGREANPALAGFGDWLSKHPGPIYSQRAYEGFPGSVAYPLEAVLNDLRYAYFNNTVAYAVGLALLLKVRHLKLYGCDYTAGQHADGQTGRACVEYWLSVCVQRGMKVSIAPSSTLCDQKSGRVLYGYSSPPLIRNVSGRIQVTQ</sequence>
<evidence type="ECO:0000313" key="1">
    <source>
        <dbReference type="EMBL" id="CAB4163405.1"/>
    </source>
</evidence>
<dbReference type="EMBL" id="LR796743">
    <property type="protein sequence ID" value="CAB4163405.1"/>
    <property type="molecule type" value="Genomic_DNA"/>
</dbReference>
<proteinExistence type="predicted"/>
<organism evidence="1">
    <name type="scientific">uncultured Caudovirales phage</name>
    <dbReference type="NCBI Taxonomy" id="2100421"/>
    <lineage>
        <taxon>Viruses</taxon>
        <taxon>Duplodnaviria</taxon>
        <taxon>Heunggongvirae</taxon>
        <taxon>Uroviricota</taxon>
        <taxon>Caudoviricetes</taxon>
        <taxon>Peduoviridae</taxon>
        <taxon>Maltschvirus</taxon>
        <taxon>Maltschvirus maltsch</taxon>
    </lineage>
</organism>
<protein>
    <submittedName>
        <fullName evidence="1">Uncharacterized protein</fullName>
    </submittedName>
</protein>